<sequence>MGLGDKISNKAQEVTGKAKEALGDATNNEKLQAEGVADQAAAKTKQAGENVKDTAKDAFDK</sequence>
<organism evidence="4 5">
    <name type="scientific">Paenarthrobacter aurescens</name>
    <name type="common">Arthrobacter aurescens</name>
    <dbReference type="NCBI Taxonomy" id="43663"/>
    <lineage>
        <taxon>Bacteria</taxon>
        <taxon>Bacillati</taxon>
        <taxon>Actinomycetota</taxon>
        <taxon>Actinomycetes</taxon>
        <taxon>Micrococcales</taxon>
        <taxon>Micrococcaceae</taxon>
        <taxon>Paenarthrobacter</taxon>
    </lineage>
</organism>
<gene>
    <name evidence="4" type="ORF">AAU01_32940</name>
</gene>
<proteinExistence type="inferred from homology"/>
<protein>
    <submittedName>
        <fullName evidence="4">CsbD family protein</fullName>
    </submittedName>
</protein>
<dbReference type="Pfam" id="PF05532">
    <property type="entry name" value="CsbD"/>
    <property type="match status" value="1"/>
</dbReference>
<dbReference type="AlphaFoldDB" id="A0A4Y3NP59"/>
<dbReference type="OrthoDB" id="2143260at2"/>
<dbReference type="GeneID" id="99013622"/>
<evidence type="ECO:0000313" key="4">
    <source>
        <dbReference type="EMBL" id="GEB20539.1"/>
    </source>
</evidence>
<dbReference type="Proteomes" id="UP000317715">
    <property type="component" value="Unassembled WGS sequence"/>
</dbReference>
<evidence type="ECO:0000259" key="3">
    <source>
        <dbReference type="Pfam" id="PF05532"/>
    </source>
</evidence>
<reference evidence="4 5" key="1">
    <citation type="submission" date="2019-06" db="EMBL/GenBank/DDBJ databases">
        <title>Whole genome shotgun sequence of Paenarthrobacter aurescens NBRC 12136.</title>
        <authorList>
            <person name="Hosoyama A."/>
            <person name="Uohara A."/>
            <person name="Ohji S."/>
            <person name="Ichikawa N."/>
        </authorList>
    </citation>
    <scope>NUCLEOTIDE SEQUENCE [LARGE SCALE GENOMIC DNA]</scope>
    <source>
        <strain evidence="4 5">NBRC 12136</strain>
    </source>
</reference>
<feature type="compositionally biased region" description="Basic and acidic residues" evidence="2">
    <location>
        <begin position="50"/>
        <end position="61"/>
    </location>
</feature>
<dbReference type="EMBL" id="BJMD01000022">
    <property type="protein sequence ID" value="GEB20539.1"/>
    <property type="molecule type" value="Genomic_DNA"/>
</dbReference>
<feature type="region of interest" description="Disordered" evidence="2">
    <location>
        <begin position="18"/>
        <end position="61"/>
    </location>
</feature>
<keyword evidence="5" id="KW-1185">Reference proteome</keyword>
<evidence type="ECO:0000256" key="2">
    <source>
        <dbReference type="SAM" id="MobiDB-lite"/>
    </source>
</evidence>
<dbReference type="InterPro" id="IPR036629">
    <property type="entry name" value="YjbJ_sf"/>
</dbReference>
<evidence type="ECO:0000313" key="5">
    <source>
        <dbReference type="Proteomes" id="UP000317715"/>
    </source>
</evidence>
<dbReference type="Gene3D" id="1.10.1470.10">
    <property type="entry name" value="YjbJ"/>
    <property type="match status" value="1"/>
</dbReference>
<name>A0A4Y3NP59_PAEAU</name>
<accession>A0A4Y3NP59</accession>
<dbReference type="SUPFAM" id="SSF69047">
    <property type="entry name" value="Hypothetical protein YjbJ"/>
    <property type="match status" value="1"/>
</dbReference>
<dbReference type="RefSeq" id="WP_026005342.1">
    <property type="nucleotide sequence ID" value="NZ_BAAAWK010000001.1"/>
</dbReference>
<comment type="caution">
    <text evidence="4">The sequence shown here is derived from an EMBL/GenBank/DDBJ whole genome shotgun (WGS) entry which is preliminary data.</text>
</comment>
<feature type="domain" description="CsbD-like" evidence="3">
    <location>
        <begin position="5"/>
        <end position="57"/>
    </location>
</feature>
<evidence type="ECO:0000256" key="1">
    <source>
        <dbReference type="ARBA" id="ARBA00009129"/>
    </source>
</evidence>
<dbReference type="InterPro" id="IPR008462">
    <property type="entry name" value="CsbD"/>
</dbReference>
<comment type="similarity">
    <text evidence="1">Belongs to the UPF0337 (CsbD) family.</text>
</comment>